<dbReference type="GO" id="GO:0032259">
    <property type="term" value="P:methylation"/>
    <property type="evidence" value="ECO:0007669"/>
    <property type="project" value="UniProtKB-KW"/>
</dbReference>
<keyword evidence="2" id="KW-1185">Reference proteome</keyword>
<dbReference type="Proteomes" id="UP000305730">
    <property type="component" value="Unassembled WGS sequence"/>
</dbReference>
<accession>A0ABY2W355</accession>
<evidence type="ECO:0000313" key="2">
    <source>
        <dbReference type="Proteomes" id="UP000305730"/>
    </source>
</evidence>
<name>A0ABY2W355_9GAMM</name>
<keyword evidence="1" id="KW-0808">Transferase</keyword>
<dbReference type="GO" id="GO:0008168">
    <property type="term" value="F:methyltransferase activity"/>
    <property type="evidence" value="ECO:0007669"/>
    <property type="project" value="UniProtKB-KW"/>
</dbReference>
<reference evidence="1 2" key="1">
    <citation type="submission" date="2017-12" db="EMBL/GenBank/DDBJ databases">
        <authorList>
            <person name="Paulsen S."/>
            <person name="Gram L.K."/>
        </authorList>
    </citation>
    <scope>NUCLEOTIDE SEQUENCE [LARGE SCALE GENOMIC DNA]</scope>
    <source>
        <strain evidence="1 2">S2233</strain>
    </source>
</reference>
<sequence>DYHFFKQIQVTDIDHVTPHHLYTERVAKFSLSDFNDMLSSQGMQIERVFGNYQLKEYHINDSPRMIILARKN</sequence>
<comment type="caution">
    <text evidence="1">The sequence shown here is derived from an EMBL/GenBank/DDBJ whole genome shotgun (WGS) entry which is preliminary data.</text>
</comment>
<protein>
    <submittedName>
        <fullName evidence="1">Class I SAM-dependent methyltransferase</fullName>
    </submittedName>
</protein>
<reference evidence="2" key="2">
    <citation type="submission" date="2019-06" db="EMBL/GenBank/DDBJ databases">
        <title>Co-occurence of chitin degradation, pigmentation and bioactivity in marine Pseudoalteromonas.</title>
        <authorList>
            <person name="Sonnenschein E.C."/>
            <person name="Bech P.K."/>
        </authorList>
    </citation>
    <scope>NUCLEOTIDE SEQUENCE [LARGE SCALE GENOMIC DNA]</scope>
    <source>
        <strain evidence="2">S2233</strain>
    </source>
</reference>
<dbReference type="EMBL" id="PNCK01000276">
    <property type="protein sequence ID" value="TMP34121.1"/>
    <property type="molecule type" value="Genomic_DNA"/>
</dbReference>
<gene>
    <name evidence="1" type="ORF">CWB97_23125</name>
</gene>
<proteinExistence type="predicted"/>
<evidence type="ECO:0000313" key="1">
    <source>
        <dbReference type="EMBL" id="TMP34121.1"/>
    </source>
</evidence>
<feature type="non-terminal residue" evidence="1">
    <location>
        <position position="1"/>
    </location>
</feature>
<dbReference type="RefSeq" id="WP_212751990.1">
    <property type="nucleotide sequence ID" value="NZ_PNCK01000276.1"/>
</dbReference>
<keyword evidence="1" id="KW-0489">Methyltransferase</keyword>
<organism evidence="1 2">
    <name type="scientific">Pseudoalteromonas citrea</name>
    <dbReference type="NCBI Taxonomy" id="43655"/>
    <lineage>
        <taxon>Bacteria</taxon>
        <taxon>Pseudomonadati</taxon>
        <taxon>Pseudomonadota</taxon>
        <taxon>Gammaproteobacteria</taxon>
        <taxon>Alteromonadales</taxon>
        <taxon>Pseudoalteromonadaceae</taxon>
        <taxon>Pseudoalteromonas</taxon>
    </lineage>
</organism>